<accession>A0ABW1EM26</accession>
<evidence type="ECO:0008006" key="3">
    <source>
        <dbReference type="Google" id="ProtNLM"/>
    </source>
</evidence>
<comment type="caution">
    <text evidence="1">The sequence shown here is derived from an EMBL/GenBank/DDBJ whole genome shotgun (WGS) entry which is preliminary data.</text>
</comment>
<sequence length="387" mass="42930">MHVVEECSIAVYDVEGVACACPRQWLYLLGEGGVVYSELQNRFAGLNPAGVSAYRAFEAGASLEDLRTIPDADHFTSTSGEELQTVYKLSQGTFPDEDASPEWPTLNLSSCGDPANVTIEIDGNPISLRYPPGRLARLCLDYFRGCPITNRQPRCYLSAQQTGNGWAIYVNDCEFLVLQRKQQLGLGLMHAARSFLNVQGDYDVAFHAAMAAQEDRGILLCAARECGKSTLAAHLVAQGFDLLTDEPALLDLDTWSVKSLSVPISLKQGSWPVLQRQWPDLASAPVHIRSDGTKIRLAHPSKERCSSRARRLTQIVFPHYCPGSKARVESMSPFQTLRCLIDGGMLLHRRVARDGFEKFLRLISLTPAYEIHYPSLQEADRMLREAI</sequence>
<protein>
    <recommendedName>
        <fullName evidence="3">HprK-related kinase B</fullName>
    </recommendedName>
</protein>
<keyword evidence="2" id="KW-1185">Reference proteome</keyword>
<proteinExistence type="predicted"/>
<dbReference type="RefSeq" id="WP_263332041.1">
    <property type="nucleotide sequence ID" value="NZ_JAGSYH010000001.1"/>
</dbReference>
<name>A0ABW1EM26_9BACT</name>
<evidence type="ECO:0000313" key="2">
    <source>
        <dbReference type="Proteomes" id="UP001596091"/>
    </source>
</evidence>
<reference evidence="2" key="1">
    <citation type="journal article" date="2019" name="Int. J. Syst. Evol. Microbiol.">
        <title>The Global Catalogue of Microorganisms (GCM) 10K type strain sequencing project: providing services to taxonomists for standard genome sequencing and annotation.</title>
        <authorList>
            <consortium name="The Broad Institute Genomics Platform"/>
            <consortium name="The Broad Institute Genome Sequencing Center for Infectious Disease"/>
            <person name="Wu L."/>
            <person name="Ma J."/>
        </authorList>
    </citation>
    <scope>NUCLEOTIDE SEQUENCE [LARGE SCALE GENOMIC DNA]</scope>
    <source>
        <strain evidence="2">JCM 4087</strain>
    </source>
</reference>
<dbReference type="InterPro" id="IPR027417">
    <property type="entry name" value="P-loop_NTPase"/>
</dbReference>
<evidence type="ECO:0000313" key="1">
    <source>
        <dbReference type="EMBL" id="MFC5865059.1"/>
    </source>
</evidence>
<dbReference type="Gene3D" id="3.40.50.300">
    <property type="entry name" value="P-loop containing nucleotide triphosphate hydrolases"/>
    <property type="match status" value="1"/>
</dbReference>
<organism evidence="1 2">
    <name type="scientific">Acidicapsa dinghuensis</name>
    <dbReference type="NCBI Taxonomy" id="2218256"/>
    <lineage>
        <taxon>Bacteria</taxon>
        <taxon>Pseudomonadati</taxon>
        <taxon>Acidobacteriota</taxon>
        <taxon>Terriglobia</taxon>
        <taxon>Terriglobales</taxon>
        <taxon>Acidobacteriaceae</taxon>
        <taxon>Acidicapsa</taxon>
    </lineage>
</organism>
<dbReference type="Proteomes" id="UP001596091">
    <property type="component" value="Unassembled WGS sequence"/>
</dbReference>
<dbReference type="EMBL" id="JBHSPH010000010">
    <property type="protein sequence ID" value="MFC5865059.1"/>
    <property type="molecule type" value="Genomic_DNA"/>
</dbReference>
<gene>
    <name evidence="1" type="ORF">ACFPT7_22310</name>
</gene>